<evidence type="ECO:0000313" key="3">
    <source>
        <dbReference type="Proteomes" id="UP001597365"/>
    </source>
</evidence>
<dbReference type="EMBL" id="JBHUFU010000001">
    <property type="protein sequence ID" value="MFD1828583.1"/>
    <property type="molecule type" value="Genomic_DNA"/>
</dbReference>
<proteinExistence type="predicted"/>
<keyword evidence="3" id="KW-1185">Reference proteome</keyword>
<reference evidence="3" key="1">
    <citation type="journal article" date="2019" name="Int. J. Syst. Evol. Microbiol.">
        <title>The Global Catalogue of Microorganisms (GCM) 10K type strain sequencing project: providing services to taxonomists for standard genome sequencing and annotation.</title>
        <authorList>
            <consortium name="The Broad Institute Genomics Platform"/>
            <consortium name="The Broad Institute Genome Sequencing Center for Infectious Disease"/>
            <person name="Wu L."/>
            <person name="Ma J."/>
        </authorList>
    </citation>
    <scope>NUCLEOTIDE SEQUENCE [LARGE SCALE GENOMIC DNA]</scope>
    <source>
        <strain evidence="3">CGMCC 4.7455</strain>
    </source>
</reference>
<protein>
    <submittedName>
        <fullName evidence="2">Uncharacterized protein</fullName>
    </submittedName>
</protein>
<evidence type="ECO:0000256" key="1">
    <source>
        <dbReference type="SAM" id="Phobius"/>
    </source>
</evidence>
<keyword evidence="1" id="KW-0812">Transmembrane</keyword>
<organism evidence="2 3">
    <name type="scientific">Streptomyces desertarenae</name>
    <dbReference type="NCBI Taxonomy" id="2666184"/>
    <lineage>
        <taxon>Bacteria</taxon>
        <taxon>Bacillati</taxon>
        <taxon>Actinomycetota</taxon>
        <taxon>Actinomycetes</taxon>
        <taxon>Kitasatosporales</taxon>
        <taxon>Streptomycetaceae</taxon>
        <taxon>Streptomyces</taxon>
    </lineage>
</organism>
<accession>A0ABW4PD26</accession>
<dbReference type="Proteomes" id="UP001597365">
    <property type="component" value="Unassembled WGS sequence"/>
</dbReference>
<feature type="transmembrane region" description="Helical" evidence="1">
    <location>
        <begin position="30"/>
        <end position="49"/>
    </location>
</feature>
<dbReference type="RefSeq" id="WP_380896231.1">
    <property type="nucleotide sequence ID" value="NZ_JBHUFU010000001.1"/>
</dbReference>
<keyword evidence="1" id="KW-0472">Membrane</keyword>
<comment type="caution">
    <text evidence="2">The sequence shown here is derived from an EMBL/GenBank/DDBJ whole genome shotgun (WGS) entry which is preliminary data.</text>
</comment>
<name>A0ABW4PD26_9ACTN</name>
<evidence type="ECO:0000313" key="2">
    <source>
        <dbReference type="EMBL" id="MFD1828583.1"/>
    </source>
</evidence>
<keyword evidence="1" id="KW-1133">Transmembrane helix</keyword>
<gene>
    <name evidence="2" type="ORF">ACFSJS_02745</name>
</gene>
<sequence length="52" mass="5431">MAYSRDPAHAGVVNGEFRPVVVDVLDVSRFFVGAGAAAGLSYIFLWTSVSGA</sequence>